<dbReference type="InterPro" id="IPR001373">
    <property type="entry name" value="Cullin_N"/>
</dbReference>
<feature type="non-terminal residue" evidence="3">
    <location>
        <position position="1"/>
    </location>
</feature>
<comment type="similarity">
    <text evidence="1">Belongs to the cullin family.</text>
</comment>
<sequence>PRSLSNFRENFPSSTIIEEANQRLYLATTVRVSTYKMKVIPLNEGLAILEEAIVKAGKVMEGCPEMHFTANEYMKYYECVYHMAIQREPCEYTAQLYERYRTALEDSINAKVLPCLLYHDGMPLLTDLVKAWSAYKVMSNWLAKFFGYLDRFYTARKDLLPLRAVATQCFRRLALQEELFQKILHVLFSMIDYERDGNQIDSVLVKHVMDLLVECGMEFEQAMLAHTAAYYSRKSSEWIAEDSCNDYIMKADWCLNQERGRICRYLDCTKWEPLLQVAKYQLIDETVNKLREKQLVEPLSTANFQILVVGN</sequence>
<dbReference type="GO" id="GO:0006511">
    <property type="term" value="P:ubiquitin-dependent protein catabolic process"/>
    <property type="evidence" value="ECO:0007669"/>
    <property type="project" value="InterPro"/>
</dbReference>
<evidence type="ECO:0000256" key="1">
    <source>
        <dbReference type="ARBA" id="ARBA00006019"/>
    </source>
</evidence>
<dbReference type="EMBL" id="JACGCM010002768">
    <property type="protein sequence ID" value="KAF6136026.1"/>
    <property type="molecule type" value="Genomic_DNA"/>
</dbReference>
<proteinExistence type="inferred from homology"/>
<dbReference type="PANTHER" id="PTHR11932">
    <property type="entry name" value="CULLIN"/>
    <property type="match status" value="1"/>
</dbReference>
<dbReference type="Proteomes" id="UP000541444">
    <property type="component" value="Unassembled WGS sequence"/>
</dbReference>
<accession>A0A7J7L085</accession>
<feature type="domain" description="Cullin N-terminal" evidence="2">
    <location>
        <begin position="68"/>
        <end position="299"/>
    </location>
</feature>
<dbReference type="InterPro" id="IPR016159">
    <property type="entry name" value="Cullin_repeat-like_dom_sf"/>
</dbReference>
<evidence type="ECO:0000313" key="4">
    <source>
        <dbReference type="Proteomes" id="UP000541444"/>
    </source>
</evidence>
<dbReference type="AlphaFoldDB" id="A0A7J7L085"/>
<gene>
    <name evidence="3" type="ORF">GIB67_006918</name>
</gene>
<evidence type="ECO:0000313" key="3">
    <source>
        <dbReference type="EMBL" id="KAF6136026.1"/>
    </source>
</evidence>
<evidence type="ECO:0000259" key="2">
    <source>
        <dbReference type="Pfam" id="PF00888"/>
    </source>
</evidence>
<keyword evidence="4" id="KW-1185">Reference proteome</keyword>
<name>A0A7J7L085_9MAGN</name>
<dbReference type="InterPro" id="IPR045093">
    <property type="entry name" value="Cullin"/>
</dbReference>
<dbReference type="SUPFAM" id="SSF74788">
    <property type="entry name" value="Cullin repeat-like"/>
    <property type="match status" value="1"/>
</dbReference>
<dbReference type="OrthoDB" id="1929542at2759"/>
<dbReference type="GO" id="GO:0031625">
    <property type="term" value="F:ubiquitin protein ligase binding"/>
    <property type="evidence" value="ECO:0007669"/>
    <property type="project" value="InterPro"/>
</dbReference>
<organism evidence="3 4">
    <name type="scientific">Kingdonia uniflora</name>
    <dbReference type="NCBI Taxonomy" id="39325"/>
    <lineage>
        <taxon>Eukaryota</taxon>
        <taxon>Viridiplantae</taxon>
        <taxon>Streptophyta</taxon>
        <taxon>Embryophyta</taxon>
        <taxon>Tracheophyta</taxon>
        <taxon>Spermatophyta</taxon>
        <taxon>Magnoliopsida</taxon>
        <taxon>Ranunculales</taxon>
        <taxon>Circaeasteraceae</taxon>
        <taxon>Kingdonia</taxon>
    </lineage>
</organism>
<dbReference type="Gene3D" id="1.20.1310.10">
    <property type="entry name" value="Cullin Repeats"/>
    <property type="match status" value="2"/>
</dbReference>
<reference evidence="3 4" key="1">
    <citation type="journal article" date="2020" name="IScience">
        <title>Genome Sequencing of the Endangered Kingdonia uniflora (Circaeasteraceae, Ranunculales) Reveals Potential Mechanisms of Evolutionary Specialization.</title>
        <authorList>
            <person name="Sun Y."/>
            <person name="Deng T."/>
            <person name="Zhang A."/>
            <person name="Moore M.J."/>
            <person name="Landis J.B."/>
            <person name="Lin N."/>
            <person name="Zhang H."/>
            <person name="Zhang X."/>
            <person name="Huang J."/>
            <person name="Zhang X."/>
            <person name="Sun H."/>
            <person name="Wang H."/>
        </authorList>
    </citation>
    <scope>NUCLEOTIDE SEQUENCE [LARGE SCALE GENOMIC DNA]</scope>
    <source>
        <strain evidence="3">TB1705</strain>
        <tissue evidence="3">Leaf</tissue>
    </source>
</reference>
<protein>
    <recommendedName>
        <fullName evidence="2">Cullin N-terminal domain-containing protein</fullName>
    </recommendedName>
</protein>
<dbReference type="Pfam" id="PF00888">
    <property type="entry name" value="Cullin"/>
    <property type="match status" value="1"/>
</dbReference>
<comment type="caution">
    <text evidence="3">The sequence shown here is derived from an EMBL/GenBank/DDBJ whole genome shotgun (WGS) entry which is preliminary data.</text>
</comment>